<reference evidence="3" key="1">
    <citation type="submission" date="2025-08" db="UniProtKB">
        <authorList>
            <consortium name="RefSeq"/>
        </authorList>
    </citation>
    <scope>IDENTIFICATION</scope>
</reference>
<dbReference type="RefSeq" id="XP_026527417.1">
    <property type="nucleotide sequence ID" value="XM_026671632.1"/>
</dbReference>
<feature type="compositionally biased region" description="Basic and acidic residues" evidence="1">
    <location>
        <begin position="94"/>
        <end position="106"/>
    </location>
</feature>
<organism evidence="2 3">
    <name type="scientific">Notechis scutatus</name>
    <name type="common">mainland tiger snake</name>
    <dbReference type="NCBI Taxonomy" id="8663"/>
    <lineage>
        <taxon>Eukaryota</taxon>
        <taxon>Metazoa</taxon>
        <taxon>Chordata</taxon>
        <taxon>Craniata</taxon>
        <taxon>Vertebrata</taxon>
        <taxon>Euteleostomi</taxon>
        <taxon>Lepidosauria</taxon>
        <taxon>Squamata</taxon>
        <taxon>Bifurcata</taxon>
        <taxon>Unidentata</taxon>
        <taxon>Episquamata</taxon>
        <taxon>Toxicofera</taxon>
        <taxon>Serpentes</taxon>
        <taxon>Colubroidea</taxon>
        <taxon>Elapidae</taxon>
        <taxon>Hydrophiinae</taxon>
        <taxon>Notechis</taxon>
    </lineage>
</organism>
<feature type="region of interest" description="Disordered" evidence="1">
    <location>
        <begin position="1"/>
        <end position="60"/>
    </location>
</feature>
<evidence type="ECO:0000313" key="3">
    <source>
        <dbReference type="RefSeq" id="XP_026527417.1"/>
    </source>
</evidence>
<feature type="region of interest" description="Disordered" evidence="1">
    <location>
        <begin position="73"/>
        <end position="106"/>
    </location>
</feature>
<protein>
    <submittedName>
        <fullName evidence="3">Uncharacterized protein LOC113414638</fullName>
    </submittedName>
</protein>
<accession>A0A6J1U922</accession>
<keyword evidence="2" id="KW-1185">Reference proteome</keyword>
<proteinExistence type="predicted"/>
<sequence>MDKDQLQEPNSIYSSMLREDTVLVNDSDKNATEGRDTSATVLPKDPCFLEDKDATKDRDTSATVLLKDSCLPEDKDATTEGRDTSATVLPKDSCLPEDKDATKDRDTSATVLLKDSCLLEASKHLVGSKSKQKPYHELPPAYVLPYLVLIKNCLDLPFPTIKKQCLTGEILCKIDSLTLRRKKKKSPTSLELAKVPTLQETKYVTFEGLEDLQWKLFKGLLKRKPKTVGIWRKAHYTKKPVTTVIREAKEHILPLLPKDWIIDESLKFSKEKIFSFFLETESPVNM</sequence>
<feature type="compositionally biased region" description="Basic and acidic residues" evidence="1">
    <location>
        <begin position="17"/>
        <end position="36"/>
    </location>
</feature>
<gene>
    <name evidence="3" type="primary">LOC113414638</name>
</gene>
<dbReference type="Proteomes" id="UP000504612">
    <property type="component" value="Unplaced"/>
</dbReference>
<evidence type="ECO:0000313" key="2">
    <source>
        <dbReference type="Proteomes" id="UP000504612"/>
    </source>
</evidence>
<name>A0A6J1U922_9SAUR</name>
<dbReference type="KEGG" id="nss:113414638"/>
<feature type="compositionally biased region" description="Basic and acidic residues" evidence="1">
    <location>
        <begin position="47"/>
        <end position="60"/>
    </location>
</feature>
<dbReference type="GeneID" id="113414638"/>
<dbReference type="AlphaFoldDB" id="A0A6J1U922"/>
<evidence type="ECO:0000256" key="1">
    <source>
        <dbReference type="SAM" id="MobiDB-lite"/>
    </source>
</evidence>
<feature type="compositionally biased region" description="Basic and acidic residues" evidence="1">
    <location>
        <begin position="73"/>
        <end position="83"/>
    </location>
</feature>